<comment type="caution">
    <text evidence="3">The sequence shown here is derived from an EMBL/GenBank/DDBJ whole genome shotgun (WGS) entry which is preliminary data.</text>
</comment>
<dbReference type="GO" id="GO:0005524">
    <property type="term" value="F:ATP binding"/>
    <property type="evidence" value="ECO:0007669"/>
    <property type="project" value="InterPro"/>
</dbReference>
<dbReference type="EMBL" id="PQFF01000043">
    <property type="protein sequence ID" value="RHZ86710.1"/>
    <property type="molecule type" value="Genomic_DNA"/>
</dbReference>
<feature type="compositionally biased region" description="Polar residues" evidence="1">
    <location>
        <begin position="443"/>
        <end position="462"/>
    </location>
</feature>
<protein>
    <recommendedName>
        <fullName evidence="2">Replication origin-binding protein domain-containing protein</fullName>
    </recommendedName>
</protein>
<evidence type="ECO:0000259" key="2">
    <source>
        <dbReference type="Pfam" id="PF02399"/>
    </source>
</evidence>
<dbReference type="OrthoDB" id="2373574at2759"/>
<feature type="region of interest" description="Disordered" evidence="1">
    <location>
        <begin position="1161"/>
        <end position="1186"/>
    </location>
</feature>
<dbReference type="Proteomes" id="UP000266861">
    <property type="component" value="Unassembled WGS sequence"/>
</dbReference>
<evidence type="ECO:0000256" key="1">
    <source>
        <dbReference type="SAM" id="MobiDB-lite"/>
    </source>
</evidence>
<dbReference type="STRING" id="1348612.A0A397JQF4"/>
<feature type="compositionally biased region" description="Basic and acidic residues" evidence="1">
    <location>
        <begin position="1176"/>
        <end position="1186"/>
    </location>
</feature>
<name>A0A397JQF4_9GLOM</name>
<organism evidence="3 4">
    <name type="scientific">Diversispora epigaea</name>
    <dbReference type="NCBI Taxonomy" id="1348612"/>
    <lineage>
        <taxon>Eukaryota</taxon>
        <taxon>Fungi</taxon>
        <taxon>Fungi incertae sedis</taxon>
        <taxon>Mucoromycota</taxon>
        <taxon>Glomeromycotina</taxon>
        <taxon>Glomeromycetes</taxon>
        <taxon>Diversisporales</taxon>
        <taxon>Diversisporaceae</taxon>
        <taxon>Diversispora</taxon>
    </lineage>
</organism>
<keyword evidence="4" id="KW-1185">Reference proteome</keyword>
<sequence>MIAHDTQQIRYGGGDSDAYQSDSDVYSDNTSECGSENSNDYSSNYESDTETAIKSPTLQPPRVEEQMSNLAYSRRHEMFDDKFTQKDLLNRIREIVSSPARDMSNNKGSLEDIHLWDYLLPNKEAKEGISLLDAYTREELTDKLVIQVEQGEYKKFSVIDDSSEVYGLPGIHECIYGQRPLRAVIDIDASREDMESEKVNARDVFIRICCSYVRALYMILDCSWEKILDGLVIATSSNDNKCSYHLLYAPALLIDYQELKQFTELVYKLTGEKYGKFIDRGLPGRNFNLRLIGSAKKDRVKRILQFSLDNGWNELDHARVQPPTSLNIQVRPRILSAENINNQKKIIVGQVALKKYANLVMQKYPDYLGGWDIEEKDSQYFVYFSRKAYLECPICERPHDKDQRWFGRAYGNGTFIVKCFQQNRNDSGKIFNDPSIAEKIQQKNKNTSSDAVASSLRGTSNPPKAKGPKFPRPFLEMPAWVKCDSPLTATEVYKEQYVKPLPREGDVYVGSPWETGKTYTLEHLTIPDGINLLALSTRHTYSSAVTTRLNLKSYCDIETKDINLPDHQRVVCQIESLHRITNNCKCDKKCKCTPNQYDLWLDEVVSVNSQAHTRLAGRSRDQLYKLIQEARRIIVMDNDLTDLNIEWIKSLRKGKHFSVIHNTYQPQKGKLFHLAPNKETLLTELWNWARKMSVLKPEERKSASVICHLRYDLKGIISALRDDFPELRIKEYHGESDPAEKTQDFSNVEEAWKDVDIVAYTSTLKIGVSCTNPKFERAFCLFKSNIETNAGTNQMIFRMRCIKEYTCHIEQRSSNLPITEQGLFHWLLKAKRECLPQELQNRGIFPDVESIIRNKDIPTVRLWVAYMLEKFRSRRLFGWRMVDFLRKAGMLIDILDSVPLPRDEEEKLKSLKNKVDIHSITRKAEGEREIANANIINHETAEILENKPKKTLGEMRALKRFHIADCYGLPSESLTEDFIMDYGEYNEMKWFRNLRKLRDAGTNNGTAVEAITREDYRNDRLTTVTPAEKHRICLELLKTCTPVKDIDDRDVYKANIVKSCLESPVSVKYLQELVPKMARVFDNTDSFRRAKKSGLKTDKAKLGLLNSALSATYGVKFKATNNKRNHYHLVGSFDNESAPKLPPYQTGEGWENGEDWRYSYSKLSPDELEPPPSSDLQDRQDMFDIV</sequence>
<evidence type="ECO:0000313" key="3">
    <source>
        <dbReference type="EMBL" id="RHZ86710.1"/>
    </source>
</evidence>
<feature type="region of interest" description="Disordered" evidence="1">
    <location>
        <begin position="442"/>
        <end position="468"/>
    </location>
</feature>
<dbReference type="InterPro" id="IPR003450">
    <property type="entry name" value="Replication_origin-bd"/>
</dbReference>
<dbReference type="AlphaFoldDB" id="A0A397JQF4"/>
<proteinExistence type="predicted"/>
<dbReference type="Pfam" id="PF02399">
    <property type="entry name" value="Herpes_ori_bp"/>
    <property type="match status" value="1"/>
</dbReference>
<feature type="compositionally biased region" description="Polar residues" evidence="1">
    <location>
        <begin position="18"/>
        <end position="34"/>
    </location>
</feature>
<feature type="domain" description="Replication origin-binding protein" evidence="2">
    <location>
        <begin position="521"/>
        <end position="665"/>
    </location>
</feature>
<reference evidence="3 4" key="1">
    <citation type="submission" date="2018-08" db="EMBL/GenBank/DDBJ databases">
        <title>Genome and evolution of the arbuscular mycorrhizal fungus Diversispora epigaea (formerly Glomus versiforme) and its bacterial endosymbionts.</title>
        <authorList>
            <person name="Sun X."/>
            <person name="Fei Z."/>
            <person name="Harrison M."/>
        </authorList>
    </citation>
    <scope>NUCLEOTIDE SEQUENCE [LARGE SCALE GENOMIC DNA]</scope>
    <source>
        <strain evidence="3 4">IT104</strain>
    </source>
</reference>
<feature type="region of interest" description="Disordered" evidence="1">
    <location>
        <begin position="1"/>
        <end position="59"/>
    </location>
</feature>
<accession>A0A397JQF4</accession>
<feature type="compositionally biased region" description="Low complexity" evidence="1">
    <location>
        <begin position="35"/>
        <end position="46"/>
    </location>
</feature>
<evidence type="ECO:0000313" key="4">
    <source>
        <dbReference type="Proteomes" id="UP000266861"/>
    </source>
</evidence>
<dbReference type="GO" id="GO:0003688">
    <property type="term" value="F:DNA replication origin binding"/>
    <property type="evidence" value="ECO:0007669"/>
    <property type="project" value="InterPro"/>
</dbReference>
<gene>
    <name evidence="3" type="ORF">Glove_46g21</name>
</gene>
<dbReference type="GO" id="GO:0006260">
    <property type="term" value="P:DNA replication"/>
    <property type="evidence" value="ECO:0007669"/>
    <property type="project" value="InterPro"/>
</dbReference>